<dbReference type="Gene3D" id="3.80.10.10">
    <property type="entry name" value="Ribonuclease Inhibitor"/>
    <property type="match status" value="1"/>
</dbReference>
<protein>
    <recommendedName>
        <fullName evidence="3">Gliding motility protein</fullName>
    </recommendedName>
</protein>
<evidence type="ECO:0000313" key="1">
    <source>
        <dbReference type="EMBL" id="OBV39634.1"/>
    </source>
</evidence>
<accession>A0A1A7C3N7</accession>
<dbReference type="InterPro" id="IPR032675">
    <property type="entry name" value="LRR_dom_sf"/>
</dbReference>
<gene>
    <name evidence="1" type="ORF">ASR47_101123</name>
</gene>
<organism evidence="1 2">
    <name type="scientific">Janthinobacterium psychrotolerans</name>
    <dbReference type="NCBI Taxonomy" id="1747903"/>
    <lineage>
        <taxon>Bacteria</taxon>
        <taxon>Pseudomonadati</taxon>
        <taxon>Pseudomonadota</taxon>
        <taxon>Betaproteobacteria</taxon>
        <taxon>Burkholderiales</taxon>
        <taxon>Oxalobacteraceae</taxon>
        <taxon>Janthinobacterium</taxon>
    </lineage>
</organism>
<dbReference type="SUPFAM" id="SSF52058">
    <property type="entry name" value="L domain-like"/>
    <property type="match status" value="1"/>
</dbReference>
<dbReference type="AlphaFoldDB" id="A0A1A7C3N7"/>
<dbReference type="EMBL" id="LOCQ01000052">
    <property type="protein sequence ID" value="OBV39634.1"/>
    <property type="molecule type" value="Genomic_DNA"/>
</dbReference>
<dbReference type="Proteomes" id="UP000092713">
    <property type="component" value="Unassembled WGS sequence"/>
</dbReference>
<keyword evidence="2" id="KW-1185">Reference proteome</keyword>
<dbReference type="PATRIC" id="fig|1747903.4.peg.3238"/>
<sequence>MPPRVGDIYSVYSTRLRQYVACQVTALKESRERKGAQLAAVLQLDWSGDALPQASELGAMRPLVADFFFWRGKHDHAYASAEVPAAYTLAGNIAPLVLDDTTTHGDWHAGDTLYRQRAWEQIDLTRRQRFKAASGDVKVTVGGHVLRQDTRRIDDTVLQSIMDFAELDQLPCLMHIHTEHGTQALADFVKGHPFITELLWRSAQVAELDLRASCLGSLSIDASGLAKVLLNRDLGVLVLRGEISPQLQLHSDAEGRALVVYGSGRLPGFAGLDHLAGLSLSALTQIDLDGVLRRFPHLTYLQLQGKPGMVSNLSAIAGLAQLQTLSLHDLFGYTPEQFPSPQQLPRLSTLWLSSVPFDVAQAVKHSYKNAAAQGLDLSVTQPRKPAWLDENLHNPFRDWDGREQISTAQAKKAATAYKTLLSATRAIDASMDAEAVQAALSAMVAAYVTSFNQLDARNKLIGTVENEEIHAVLAGCLRALGTKLADVDGLLAQFDRLREF</sequence>
<name>A0A1A7C3N7_9BURK</name>
<evidence type="ECO:0008006" key="3">
    <source>
        <dbReference type="Google" id="ProtNLM"/>
    </source>
</evidence>
<evidence type="ECO:0000313" key="2">
    <source>
        <dbReference type="Proteomes" id="UP000092713"/>
    </source>
</evidence>
<proteinExistence type="predicted"/>
<dbReference type="STRING" id="1747903.ASR47_101123"/>
<reference evidence="1 2" key="1">
    <citation type="submission" date="2016-04" db="EMBL/GenBank/DDBJ databases">
        <title>Draft genome sequence of Janthinobacterium psychrotolerans sp. nov., isolated from freshwater sediments in Denmark.</title>
        <authorList>
            <person name="Gong X."/>
            <person name="Skrivergaard S."/>
            <person name="Korsgaard B.S."/>
            <person name="Schreiber L."/>
            <person name="Marshall I.P."/>
            <person name="Finster K."/>
            <person name="Schramm A."/>
        </authorList>
    </citation>
    <scope>NUCLEOTIDE SEQUENCE [LARGE SCALE GENOMIC DNA]</scope>
    <source>
        <strain evidence="1 2">S3-2</strain>
    </source>
</reference>
<dbReference type="RefSeq" id="WP_065307749.1">
    <property type="nucleotide sequence ID" value="NZ_LOCQ01000052.1"/>
</dbReference>
<comment type="caution">
    <text evidence="1">The sequence shown here is derived from an EMBL/GenBank/DDBJ whole genome shotgun (WGS) entry which is preliminary data.</text>
</comment>
<dbReference type="OrthoDB" id="6556030at2"/>